<sequence length="81" mass="8998">PSDLSLRLSHLAALLISRYLSLPTAPLISYLPESTDELVSLYLKRHPKSTSSHESDWHSPALDAVVLDAVKYAHRSLVGQY</sequence>
<dbReference type="EMBL" id="JAWQEG010001632">
    <property type="protein sequence ID" value="KAK3877759.1"/>
    <property type="molecule type" value="Genomic_DNA"/>
</dbReference>
<evidence type="ECO:0000313" key="2">
    <source>
        <dbReference type="Proteomes" id="UP001286313"/>
    </source>
</evidence>
<accession>A0AAE1FPW8</accession>
<feature type="non-terminal residue" evidence="1">
    <location>
        <position position="1"/>
    </location>
</feature>
<reference evidence="1" key="1">
    <citation type="submission" date="2023-10" db="EMBL/GenBank/DDBJ databases">
        <title>Genome assemblies of two species of porcelain crab, Petrolisthes cinctipes and Petrolisthes manimaculis (Anomura: Porcellanidae).</title>
        <authorList>
            <person name="Angst P."/>
        </authorList>
    </citation>
    <scope>NUCLEOTIDE SEQUENCE</scope>
    <source>
        <strain evidence="1">PB745_01</strain>
        <tissue evidence="1">Gill</tissue>
    </source>
</reference>
<organism evidence="1 2">
    <name type="scientific">Petrolisthes cinctipes</name>
    <name type="common">Flat porcelain crab</name>
    <dbReference type="NCBI Taxonomy" id="88211"/>
    <lineage>
        <taxon>Eukaryota</taxon>
        <taxon>Metazoa</taxon>
        <taxon>Ecdysozoa</taxon>
        <taxon>Arthropoda</taxon>
        <taxon>Crustacea</taxon>
        <taxon>Multicrustacea</taxon>
        <taxon>Malacostraca</taxon>
        <taxon>Eumalacostraca</taxon>
        <taxon>Eucarida</taxon>
        <taxon>Decapoda</taxon>
        <taxon>Pleocyemata</taxon>
        <taxon>Anomura</taxon>
        <taxon>Galatheoidea</taxon>
        <taxon>Porcellanidae</taxon>
        <taxon>Petrolisthes</taxon>
    </lineage>
</organism>
<name>A0AAE1FPW8_PETCI</name>
<dbReference type="AlphaFoldDB" id="A0AAE1FPW8"/>
<gene>
    <name evidence="1" type="ORF">Pcinc_017552</name>
</gene>
<evidence type="ECO:0000313" key="1">
    <source>
        <dbReference type="EMBL" id="KAK3877759.1"/>
    </source>
</evidence>
<dbReference type="Proteomes" id="UP001286313">
    <property type="component" value="Unassembled WGS sequence"/>
</dbReference>
<proteinExistence type="predicted"/>
<protein>
    <submittedName>
        <fullName evidence="1">Uncharacterized protein</fullName>
    </submittedName>
</protein>
<keyword evidence="2" id="KW-1185">Reference proteome</keyword>
<comment type="caution">
    <text evidence="1">The sequence shown here is derived from an EMBL/GenBank/DDBJ whole genome shotgun (WGS) entry which is preliminary data.</text>
</comment>